<dbReference type="Proteomes" id="UP000004508">
    <property type="component" value="Unassembled WGS sequence"/>
</dbReference>
<gene>
    <name evidence="2" type="ORF">Krac_4623</name>
</gene>
<organism evidence="2 3">
    <name type="scientific">Ktedonobacter racemifer DSM 44963</name>
    <dbReference type="NCBI Taxonomy" id="485913"/>
    <lineage>
        <taxon>Bacteria</taxon>
        <taxon>Bacillati</taxon>
        <taxon>Chloroflexota</taxon>
        <taxon>Ktedonobacteria</taxon>
        <taxon>Ktedonobacterales</taxon>
        <taxon>Ktedonobacteraceae</taxon>
        <taxon>Ktedonobacter</taxon>
    </lineage>
</organism>
<comment type="caution">
    <text evidence="2">The sequence shown here is derived from an EMBL/GenBank/DDBJ whole genome shotgun (WGS) entry which is preliminary data.</text>
</comment>
<sequence>MSVLTLLKFQRRQRYMKYILRCILDRVLAEAQGAGRLSENVNLNYDLIFPEIDLDDNKQLAGAANALTQALIAAKAQGWLSDETAIRLLFKFAGEDISVHDELTRIRGESAPEAYAPHLRSTSNPEKGVFTLFQDCWCSLTLLHPTRQRHQVLAKALQGLLFFYPFFTSTILYVVPPGVLLLAILVPGAKL</sequence>
<name>D6TT80_KTERA</name>
<keyword evidence="1" id="KW-1133">Transmembrane helix</keyword>
<dbReference type="STRING" id="485913.Krac_4623"/>
<proteinExistence type="predicted"/>
<dbReference type="RefSeq" id="WP_007914476.1">
    <property type="nucleotide sequence ID" value="NZ_ADVG01000003.1"/>
</dbReference>
<dbReference type="InParanoid" id="D6TT80"/>
<evidence type="ECO:0000313" key="2">
    <source>
        <dbReference type="EMBL" id="EFH83631.1"/>
    </source>
</evidence>
<dbReference type="AlphaFoldDB" id="D6TT80"/>
<protein>
    <submittedName>
        <fullName evidence="2">Uncharacterized protein</fullName>
    </submittedName>
</protein>
<keyword evidence="3" id="KW-1185">Reference proteome</keyword>
<reference evidence="2 3" key="1">
    <citation type="journal article" date="2011" name="Stand. Genomic Sci.">
        <title>Non-contiguous finished genome sequence and contextual data of the filamentous soil bacterium Ktedonobacter racemifer type strain (SOSP1-21).</title>
        <authorList>
            <person name="Chang Y.J."/>
            <person name="Land M."/>
            <person name="Hauser L."/>
            <person name="Chertkov O."/>
            <person name="Del Rio T.G."/>
            <person name="Nolan M."/>
            <person name="Copeland A."/>
            <person name="Tice H."/>
            <person name="Cheng J.F."/>
            <person name="Lucas S."/>
            <person name="Han C."/>
            <person name="Goodwin L."/>
            <person name="Pitluck S."/>
            <person name="Ivanova N."/>
            <person name="Ovchinikova G."/>
            <person name="Pati A."/>
            <person name="Chen A."/>
            <person name="Palaniappan K."/>
            <person name="Mavromatis K."/>
            <person name="Liolios K."/>
            <person name="Brettin T."/>
            <person name="Fiebig A."/>
            <person name="Rohde M."/>
            <person name="Abt B."/>
            <person name="Goker M."/>
            <person name="Detter J.C."/>
            <person name="Woyke T."/>
            <person name="Bristow J."/>
            <person name="Eisen J.A."/>
            <person name="Markowitz V."/>
            <person name="Hugenholtz P."/>
            <person name="Kyrpides N.C."/>
            <person name="Klenk H.P."/>
            <person name="Lapidus A."/>
        </authorList>
    </citation>
    <scope>NUCLEOTIDE SEQUENCE [LARGE SCALE GENOMIC DNA]</scope>
    <source>
        <strain evidence="3">DSM 44963</strain>
    </source>
</reference>
<evidence type="ECO:0000313" key="3">
    <source>
        <dbReference type="Proteomes" id="UP000004508"/>
    </source>
</evidence>
<feature type="transmembrane region" description="Helical" evidence="1">
    <location>
        <begin position="161"/>
        <end position="186"/>
    </location>
</feature>
<accession>D6TT80</accession>
<keyword evidence="1" id="KW-0812">Transmembrane</keyword>
<dbReference type="EMBL" id="ADVG01000003">
    <property type="protein sequence ID" value="EFH83631.1"/>
    <property type="molecule type" value="Genomic_DNA"/>
</dbReference>
<dbReference type="OrthoDB" id="142455at2"/>
<keyword evidence="1" id="KW-0472">Membrane</keyword>
<evidence type="ECO:0000256" key="1">
    <source>
        <dbReference type="SAM" id="Phobius"/>
    </source>
</evidence>